<accession>A0A392V847</accession>
<dbReference type="Proteomes" id="UP000265520">
    <property type="component" value="Unassembled WGS sequence"/>
</dbReference>
<feature type="non-terminal residue" evidence="1">
    <location>
        <position position="39"/>
    </location>
</feature>
<comment type="caution">
    <text evidence="1">The sequence shown here is derived from an EMBL/GenBank/DDBJ whole genome shotgun (WGS) entry which is preliminary data.</text>
</comment>
<evidence type="ECO:0000313" key="1">
    <source>
        <dbReference type="EMBL" id="MCI83613.1"/>
    </source>
</evidence>
<reference evidence="1 2" key="1">
    <citation type="journal article" date="2018" name="Front. Plant Sci.">
        <title>Red Clover (Trifolium pratense) and Zigzag Clover (T. medium) - A Picture of Genomic Similarities and Differences.</title>
        <authorList>
            <person name="Dluhosova J."/>
            <person name="Istvanek J."/>
            <person name="Nedelnik J."/>
            <person name="Repkova J."/>
        </authorList>
    </citation>
    <scope>NUCLEOTIDE SEQUENCE [LARGE SCALE GENOMIC DNA]</scope>
    <source>
        <strain evidence="2">cv. 10/8</strain>
        <tissue evidence="1">Leaf</tissue>
    </source>
</reference>
<sequence>MPNMALTIMGMDDISSSSWLSLDSSRSEDLVQSKAMLQQ</sequence>
<evidence type="ECO:0000313" key="2">
    <source>
        <dbReference type="Proteomes" id="UP000265520"/>
    </source>
</evidence>
<name>A0A392V847_9FABA</name>
<keyword evidence="2" id="KW-1185">Reference proteome</keyword>
<organism evidence="1 2">
    <name type="scientific">Trifolium medium</name>
    <dbReference type="NCBI Taxonomy" id="97028"/>
    <lineage>
        <taxon>Eukaryota</taxon>
        <taxon>Viridiplantae</taxon>
        <taxon>Streptophyta</taxon>
        <taxon>Embryophyta</taxon>
        <taxon>Tracheophyta</taxon>
        <taxon>Spermatophyta</taxon>
        <taxon>Magnoliopsida</taxon>
        <taxon>eudicotyledons</taxon>
        <taxon>Gunneridae</taxon>
        <taxon>Pentapetalae</taxon>
        <taxon>rosids</taxon>
        <taxon>fabids</taxon>
        <taxon>Fabales</taxon>
        <taxon>Fabaceae</taxon>
        <taxon>Papilionoideae</taxon>
        <taxon>50 kb inversion clade</taxon>
        <taxon>NPAAA clade</taxon>
        <taxon>Hologalegina</taxon>
        <taxon>IRL clade</taxon>
        <taxon>Trifolieae</taxon>
        <taxon>Trifolium</taxon>
    </lineage>
</organism>
<protein>
    <submittedName>
        <fullName evidence="1">Uncharacterized protein</fullName>
    </submittedName>
</protein>
<dbReference type="AlphaFoldDB" id="A0A392V847"/>
<dbReference type="EMBL" id="LXQA011071154">
    <property type="protein sequence ID" value="MCI83613.1"/>
    <property type="molecule type" value="Genomic_DNA"/>
</dbReference>
<proteinExistence type="predicted"/>